<dbReference type="AlphaFoldDB" id="A0A9W9S480"/>
<dbReference type="OrthoDB" id="4359659at2759"/>
<reference evidence="1" key="1">
    <citation type="submission" date="2022-11" db="EMBL/GenBank/DDBJ databases">
        <authorList>
            <person name="Petersen C."/>
        </authorList>
    </citation>
    <scope>NUCLEOTIDE SEQUENCE</scope>
    <source>
        <strain evidence="1">IBT 29864</strain>
    </source>
</reference>
<comment type="caution">
    <text evidence="1">The sequence shown here is derived from an EMBL/GenBank/DDBJ whole genome shotgun (WGS) entry which is preliminary data.</text>
</comment>
<dbReference type="InterPro" id="IPR022190">
    <property type="entry name" value="DUF3716"/>
</dbReference>
<dbReference type="Pfam" id="PF12511">
    <property type="entry name" value="DUF3716"/>
    <property type="match status" value="1"/>
</dbReference>
<name>A0A9W9S480_9EURO</name>
<dbReference type="Proteomes" id="UP001147782">
    <property type="component" value="Unassembled WGS sequence"/>
</dbReference>
<gene>
    <name evidence="1" type="ORF">N7496_007449</name>
</gene>
<dbReference type="GeneID" id="81439557"/>
<sequence>MSRSGFFWSGKRQEERISERLANVESAVIQCLGEVQVDECDCCKKSYGPWAKCIRMSDGEGDLLACGNCRWNGNYKRCTFWQAEQDEKTLAGGASGHRRAKPSISKDMTKNAFNEIEKLRNAVVDIAGQIKQLCQGQQQGLDENRTEQVATLTDQIQDVMNSTKPAHETLRKVCIPCLPGSSNR</sequence>
<evidence type="ECO:0000313" key="1">
    <source>
        <dbReference type="EMBL" id="KAJ5371357.1"/>
    </source>
</evidence>
<keyword evidence="2" id="KW-1185">Reference proteome</keyword>
<reference evidence="1" key="2">
    <citation type="journal article" date="2023" name="IMA Fungus">
        <title>Comparative genomic study of the Penicillium genus elucidates a diverse pangenome and 15 lateral gene transfer events.</title>
        <authorList>
            <person name="Petersen C."/>
            <person name="Sorensen T."/>
            <person name="Nielsen M.R."/>
            <person name="Sondergaard T.E."/>
            <person name="Sorensen J.L."/>
            <person name="Fitzpatrick D.A."/>
            <person name="Frisvad J.C."/>
            <person name="Nielsen K.L."/>
        </authorList>
    </citation>
    <scope>NUCLEOTIDE SEQUENCE</scope>
    <source>
        <strain evidence="1">IBT 29864</strain>
    </source>
</reference>
<dbReference type="EMBL" id="JAPZBS010000005">
    <property type="protein sequence ID" value="KAJ5371357.1"/>
    <property type="molecule type" value="Genomic_DNA"/>
</dbReference>
<evidence type="ECO:0000313" key="2">
    <source>
        <dbReference type="Proteomes" id="UP001147782"/>
    </source>
</evidence>
<accession>A0A9W9S480</accession>
<protein>
    <submittedName>
        <fullName evidence="1">Uncharacterized protein</fullName>
    </submittedName>
</protein>
<organism evidence="1 2">
    <name type="scientific">Penicillium cataractarum</name>
    <dbReference type="NCBI Taxonomy" id="2100454"/>
    <lineage>
        <taxon>Eukaryota</taxon>
        <taxon>Fungi</taxon>
        <taxon>Dikarya</taxon>
        <taxon>Ascomycota</taxon>
        <taxon>Pezizomycotina</taxon>
        <taxon>Eurotiomycetes</taxon>
        <taxon>Eurotiomycetidae</taxon>
        <taxon>Eurotiales</taxon>
        <taxon>Aspergillaceae</taxon>
        <taxon>Penicillium</taxon>
    </lineage>
</organism>
<proteinExistence type="predicted"/>
<dbReference type="RefSeq" id="XP_056555791.1">
    <property type="nucleotide sequence ID" value="XM_056700378.1"/>
</dbReference>